<comment type="similarity">
    <text evidence="1 2">Belongs to the enoyl-CoA hydratase/isomerase family.</text>
</comment>
<protein>
    <submittedName>
        <fullName evidence="3">Enoyl-CoA hydratase/isomerase family protein</fullName>
    </submittedName>
</protein>
<evidence type="ECO:0000256" key="2">
    <source>
        <dbReference type="RuleBase" id="RU003707"/>
    </source>
</evidence>
<gene>
    <name evidence="3" type="ORF">F8O05_02355</name>
</gene>
<evidence type="ECO:0000313" key="3">
    <source>
        <dbReference type="EMBL" id="KAB1645118.1"/>
    </source>
</evidence>
<accession>A0A7J5BG79</accession>
<dbReference type="GO" id="GO:0016853">
    <property type="term" value="F:isomerase activity"/>
    <property type="evidence" value="ECO:0007669"/>
    <property type="project" value="UniProtKB-KW"/>
</dbReference>
<sequence length="248" mass="25210">MSSVDLQLAAGIATITLNRADRLNALNVALAKELAEVATEAAASDAELVILTGDGRAFCAGGDAQEMAEAADRSAYLRELVGEANRAMIALREIPQPVIAKINGAVAGAGLGLVLTTDIAVAVDTAKFTPAYGAIGLSPDCGVTVLLGDAIGARRARDFLLTGRRIDAQTALDWGLVSSTASAEGLDEAVAEVAAAIRNTGPLAPTAIKTLLNASGTYADRLELERASISSLAGSSFAGAQLEAFVSK</sequence>
<dbReference type="RefSeq" id="WP_158051128.1">
    <property type="nucleotide sequence ID" value="NZ_WBKB01000001.1"/>
</dbReference>
<reference evidence="3 4" key="1">
    <citation type="submission" date="2019-09" db="EMBL/GenBank/DDBJ databases">
        <title>Phylogeny of genus Pseudoclavibacter and closely related genus.</title>
        <authorList>
            <person name="Li Y."/>
        </authorList>
    </citation>
    <scope>NUCLEOTIDE SEQUENCE [LARGE SCALE GENOMIC DNA]</scope>
    <source>
        <strain evidence="3 4">KCTC 13959</strain>
    </source>
</reference>
<dbReference type="Gene3D" id="3.90.226.10">
    <property type="entry name" value="2-enoyl-CoA Hydratase, Chain A, domain 1"/>
    <property type="match status" value="1"/>
</dbReference>
<proteinExistence type="inferred from homology"/>
<evidence type="ECO:0000313" key="4">
    <source>
        <dbReference type="Proteomes" id="UP000433493"/>
    </source>
</evidence>
<dbReference type="SUPFAM" id="SSF52096">
    <property type="entry name" value="ClpP/crotonase"/>
    <property type="match status" value="1"/>
</dbReference>
<comment type="caution">
    <text evidence="3">The sequence shown here is derived from an EMBL/GenBank/DDBJ whole genome shotgun (WGS) entry which is preliminary data.</text>
</comment>
<dbReference type="Proteomes" id="UP000433493">
    <property type="component" value="Unassembled WGS sequence"/>
</dbReference>
<keyword evidence="3" id="KW-0413">Isomerase</keyword>
<dbReference type="InterPro" id="IPR029045">
    <property type="entry name" value="ClpP/crotonase-like_dom_sf"/>
</dbReference>
<dbReference type="Pfam" id="PF00378">
    <property type="entry name" value="ECH_1"/>
    <property type="match status" value="1"/>
</dbReference>
<keyword evidence="4" id="KW-1185">Reference proteome</keyword>
<dbReference type="EMBL" id="WBKB01000001">
    <property type="protein sequence ID" value="KAB1645118.1"/>
    <property type="molecule type" value="Genomic_DNA"/>
</dbReference>
<dbReference type="PROSITE" id="PS00166">
    <property type="entry name" value="ENOYL_COA_HYDRATASE"/>
    <property type="match status" value="1"/>
</dbReference>
<dbReference type="InterPro" id="IPR051683">
    <property type="entry name" value="Enoyl-CoA_Hydratase/Isomerase"/>
</dbReference>
<dbReference type="AlphaFoldDB" id="A0A7J5BG79"/>
<dbReference type="PANTHER" id="PTHR42964:SF1">
    <property type="entry name" value="POLYKETIDE BIOSYNTHESIS ENOYL-COA HYDRATASE PKSH-RELATED"/>
    <property type="match status" value="1"/>
</dbReference>
<dbReference type="PANTHER" id="PTHR42964">
    <property type="entry name" value="ENOYL-COA HYDRATASE"/>
    <property type="match status" value="1"/>
</dbReference>
<dbReference type="InterPro" id="IPR001753">
    <property type="entry name" value="Enoyl-CoA_hydra/iso"/>
</dbReference>
<organism evidence="3 4">
    <name type="scientific">Gulosibacter chungangensis</name>
    <dbReference type="NCBI Taxonomy" id="979746"/>
    <lineage>
        <taxon>Bacteria</taxon>
        <taxon>Bacillati</taxon>
        <taxon>Actinomycetota</taxon>
        <taxon>Actinomycetes</taxon>
        <taxon>Micrococcales</taxon>
        <taxon>Microbacteriaceae</taxon>
        <taxon>Gulosibacter</taxon>
    </lineage>
</organism>
<dbReference type="CDD" id="cd06558">
    <property type="entry name" value="crotonase-like"/>
    <property type="match status" value="1"/>
</dbReference>
<name>A0A7J5BG79_9MICO</name>
<dbReference type="OrthoDB" id="9777711at2"/>
<evidence type="ECO:0000256" key="1">
    <source>
        <dbReference type="ARBA" id="ARBA00005254"/>
    </source>
</evidence>
<dbReference type="InterPro" id="IPR018376">
    <property type="entry name" value="Enoyl-CoA_hyd/isom_CS"/>
</dbReference>